<dbReference type="EMBL" id="JAOEGN010000003">
    <property type="protein sequence ID" value="MCU0104512.1"/>
    <property type="molecule type" value="Genomic_DNA"/>
</dbReference>
<dbReference type="PANTHER" id="PTHR35936:SF17">
    <property type="entry name" value="ARGININE-BINDING EXTRACELLULAR PROTEIN ARTP"/>
    <property type="match status" value="1"/>
</dbReference>
<evidence type="ECO:0000313" key="5">
    <source>
        <dbReference type="Proteomes" id="UP001209076"/>
    </source>
</evidence>
<evidence type="ECO:0000256" key="2">
    <source>
        <dbReference type="SAM" id="SignalP"/>
    </source>
</evidence>
<organism evidence="4 5">
    <name type="scientific">Paracholeplasma vituli</name>
    <dbReference type="NCBI Taxonomy" id="69473"/>
    <lineage>
        <taxon>Bacteria</taxon>
        <taxon>Bacillati</taxon>
        <taxon>Mycoplasmatota</taxon>
        <taxon>Mollicutes</taxon>
        <taxon>Acholeplasmatales</taxon>
        <taxon>Acholeplasmataceae</taxon>
        <taxon>Paracholeplasma</taxon>
    </lineage>
</organism>
<comment type="caution">
    <text evidence="4">The sequence shown here is derived from an EMBL/GenBank/DDBJ whole genome shotgun (WGS) entry which is preliminary data.</text>
</comment>
<feature type="chain" id="PRO_5045209020" evidence="2">
    <location>
        <begin position="23"/>
        <end position="274"/>
    </location>
</feature>
<keyword evidence="1 2" id="KW-0732">Signal</keyword>
<sequence>MKRMFLVLTLIFSLVLTACSNASYEVKEGNTLVVGLEAAYAPYNWTTQTANDYTVPLSGQPGAYVDGYDVVIASYIADELGLVLEIKAIEWDGLIPALQAGQIDVIIAGMSPTSERKQTVNFSTEYYRAQQVMVVRSNSTYADATQLSDFSGAKVVAQLGTLQDDLIEQITGALHQTPLDSYNALTNSVLSGVADAFIAELPVAMSIVQSNSNLSYVNFSGTNGFTLSEEDVTTAVALRKRDAALLDAINGVLESLSTETRDAWMLAALSRQSE</sequence>
<feature type="domain" description="Solute-binding protein family 3/N-terminal" evidence="3">
    <location>
        <begin position="31"/>
        <end position="268"/>
    </location>
</feature>
<dbReference type="RefSeq" id="WP_262095748.1">
    <property type="nucleotide sequence ID" value="NZ_JAOEGN010000003.1"/>
</dbReference>
<evidence type="ECO:0000259" key="3">
    <source>
        <dbReference type="SMART" id="SM00062"/>
    </source>
</evidence>
<gene>
    <name evidence="4" type="ORF">N7603_02460</name>
</gene>
<dbReference type="SUPFAM" id="SSF53850">
    <property type="entry name" value="Periplasmic binding protein-like II"/>
    <property type="match status" value="1"/>
</dbReference>
<dbReference type="InterPro" id="IPR001638">
    <property type="entry name" value="Solute-binding_3/MltF_N"/>
</dbReference>
<evidence type="ECO:0000256" key="1">
    <source>
        <dbReference type="ARBA" id="ARBA00022729"/>
    </source>
</evidence>
<proteinExistence type="predicted"/>
<feature type="signal peptide" evidence="2">
    <location>
        <begin position="1"/>
        <end position="22"/>
    </location>
</feature>
<dbReference type="PROSITE" id="PS51257">
    <property type="entry name" value="PROKAR_LIPOPROTEIN"/>
    <property type="match status" value="1"/>
</dbReference>
<dbReference type="Pfam" id="PF00497">
    <property type="entry name" value="SBP_bac_3"/>
    <property type="match status" value="1"/>
</dbReference>
<dbReference type="PANTHER" id="PTHR35936">
    <property type="entry name" value="MEMBRANE-BOUND LYTIC MUREIN TRANSGLYCOSYLASE F"/>
    <property type="match status" value="1"/>
</dbReference>
<dbReference type="Gene3D" id="3.40.190.10">
    <property type="entry name" value="Periplasmic binding protein-like II"/>
    <property type="match status" value="2"/>
</dbReference>
<reference evidence="5" key="1">
    <citation type="submission" date="2023-07" db="EMBL/GenBank/DDBJ databases">
        <title>Novel Mycoplasma species identified in domestic and wild animals.</title>
        <authorList>
            <person name="Volokhov D.V."/>
            <person name="Furtak V.A."/>
            <person name="Zagorodnyaya T.A."/>
        </authorList>
    </citation>
    <scope>NUCLEOTIDE SEQUENCE [LARGE SCALE GENOMIC DNA]</scope>
    <source>
        <strain evidence="5">92-19</strain>
    </source>
</reference>
<dbReference type="SMART" id="SM00062">
    <property type="entry name" value="PBPb"/>
    <property type="match status" value="1"/>
</dbReference>
<evidence type="ECO:0000313" key="4">
    <source>
        <dbReference type="EMBL" id="MCU0104512.1"/>
    </source>
</evidence>
<dbReference type="CDD" id="cd13627">
    <property type="entry name" value="PBP2_AA_binding_like_2"/>
    <property type="match status" value="1"/>
</dbReference>
<accession>A0ABT2PXS7</accession>
<keyword evidence="5" id="KW-1185">Reference proteome</keyword>
<dbReference type="Proteomes" id="UP001209076">
    <property type="component" value="Unassembled WGS sequence"/>
</dbReference>
<name>A0ABT2PXS7_9MOLU</name>
<protein>
    <submittedName>
        <fullName evidence="4">Transporter substrate-binding domain-containing protein</fullName>
    </submittedName>
</protein>